<dbReference type="AlphaFoldDB" id="A0AAV4QMJ2"/>
<sequence>MRYKPPKTFNLLTHFWFAYVYWTLRLDHFKKSSNISPLLCKSNSFSRIHNAHELNFNPLQKSKSEIRVKYSGPPVSSRKEAASKMGAI</sequence>
<organism evidence="1 2">
    <name type="scientific">Caerostris extrusa</name>
    <name type="common">Bark spider</name>
    <name type="synonym">Caerostris bankana</name>
    <dbReference type="NCBI Taxonomy" id="172846"/>
    <lineage>
        <taxon>Eukaryota</taxon>
        <taxon>Metazoa</taxon>
        <taxon>Ecdysozoa</taxon>
        <taxon>Arthropoda</taxon>
        <taxon>Chelicerata</taxon>
        <taxon>Arachnida</taxon>
        <taxon>Araneae</taxon>
        <taxon>Araneomorphae</taxon>
        <taxon>Entelegynae</taxon>
        <taxon>Araneoidea</taxon>
        <taxon>Araneidae</taxon>
        <taxon>Caerostris</taxon>
    </lineage>
</organism>
<accession>A0AAV4QMJ2</accession>
<keyword evidence="2" id="KW-1185">Reference proteome</keyword>
<protein>
    <submittedName>
        <fullName evidence="1">Uncharacterized protein</fullName>
    </submittedName>
</protein>
<reference evidence="1 2" key="1">
    <citation type="submission" date="2021-06" db="EMBL/GenBank/DDBJ databases">
        <title>Caerostris extrusa draft genome.</title>
        <authorList>
            <person name="Kono N."/>
            <person name="Arakawa K."/>
        </authorList>
    </citation>
    <scope>NUCLEOTIDE SEQUENCE [LARGE SCALE GENOMIC DNA]</scope>
</reference>
<name>A0AAV4QMJ2_CAEEX</name>
<proteinExistence type="predicted"/>
<dbReference type="Proteomes" id="UP001054945">
    <property type="component" value="Unassembled WGS sequence"/>
</dbReference>
<gene>
    <name evidence="1" type="ORF">CEXT_350841</name>
</gene>
<dbReference type="EMBL" id="BPLR01006520">
    <property type="protein sequence ID" value="GIY10405.1"/>
    <property type="molecule type" value="Genomic_DNA"/>
</dbReference>
<evidence type="ECO:0000313" key="1">
    <source>
        <dbReference type="EMBL" id="GIY10405.1"/>
    </source>
</evidence>
<evidence type="ECO:0000313" key="2">
    <source>
        <dbReference type="Proteomes" id="UP001054945"/>
    </source>
</evidence>
<comment type="caution">
    <text evidence="1">The sequence shown here is derived from an EMBL/GenBank/DDBJ whole genome shotgun (WGS) entry which is preliminary data.</text>
</comment>